<evidence type="ECO:0000256" key="3">
    <source>
        <dbReference type="SAM" id="Phobius"/>
    </source>
</evidence>
<accession>A0A0J1HGI4</accession>
<dbReference type="STRING" id="320778.ABT57_04555"/>
<dbReference type="InterPro" id="IPR036641">
    <property type="entry name" value="HPT_dom_sf"/>
</dbReference>
<dbReference type="Proteomes" id="UP000035909">
    <property type="component" value="Unassembled WGS sequence"/>
</dbReference>
<dbReference type="OrthoDB" id="5913787at2"/>
<feature type="transmembrane region" description="Helical" evidence="3">
    <location>
        <begin position="12"/>
        <end position="35"/>
    </location>
</feature>
<evidence type="ECO:0000259" key="4">
    <source>
        <dbReference type="PROSITE" id="PS50894"/>
    </source>
</evidence>
<dbReference type="InterPro" id="IPR008207">
    <property type="entry name" value="Sig_transdc_His_kin_Hpt_dom"/>
</dbReference>
<gene>
    <name evidence="5" type="ORF">ABT57_04555</name>
</gene>
<protein>
    <recommendedName>
        <fullName evidence="4">HPt domain-containing protein</fullName>
    </recommendedName>
</protein>
<keyword evidence="6" id="KW-1185">Reference proteome</keyword>
<dbReference type="GO" id="GO:0000160">
    <property type="term" value="P:phosphorelay signal transduction system"/>
    <property type="evidence" value="ECO:0007669"/>
    <property type="project" value="UniProtKB-KW"/>
</dbReference>
<keyword evidence="2" id="KW-0597">Phosphoprotein</keyword>
<evidence type="ECO:0000313" key="6">
    <source>
        <dbReference type="Proteomes" id="UP000035909"/>
    </source>
</evidence>
<dbReference type="AlphaFoldDB" id="A0A0J1HGI4"/>
<dbReference type="PATRIC" id="fig|320778.3.peg.979"/>
<keyword evidence="3" id="KW-1133">Transmembrane helix</keyword>
<feature type="transmembrane region" description="Helical" evidence="3">
    <location>
        <begin position="41"/>
        <end position="60"/>
    </location>
</feature>
<dbReference type="CDD" id="cd00088">
    <property type="entry name" value="HPT"/>
    <property type="match status" value="1"/>
</dbReference>
<comment type="caution">
    <text evidence="5">The sequence shown here is derived from an EMBL/GenBank/DDBJ whole genome shotgun (WGS) entry which is preliminary data.</text>
</comment>
<evidence type="ECO:0000256" key="1">
    <source>
        <dbReference type="ARBA" id="ARBA00023012"/>
    </source>
</evidence>
<name>A0A0J1HGI4_9GAMM</name>
<dbReference type="EMBL" id="LDOU01000005">
    <property type="protein sequence ID" value="KLV10726.1"/>
    <property type="molecule type" value="Genomic_DNA"/>
</dbReference>
<sequence>MMVKDWHSRQAGKITLVVAVIGCALVALIGLYLGVVSQADWGYAAAVVGIMAAVSVVGLLRQQREPECDTDTMSPRVTPADDINLNSDVLTGGAKPQAVLDLSYLMDRMDHDIGSVVLLLEIFLTDHAEDGNNILRAVRQQDYLTAGKLAEALREVSASLGAGELSDQAGKIAGRLNQPGFLSEYVVSEADCRQLQVALEDVVLVATDVVKHHVGSGDTPAVEPDTDNARAEPFIGEVNDVKAAEALVSSATVTTSALSPESTAPAASLDRLQATNRQAVKNQANALPAAEIDVRFLMQSLDNDVSAVQMLVELFIEEHAGDAAALTAMVRRGGQTEEAQRLVHTLKGVAGSLGARALKEVAAHIEAQYKHQQPVTLDDCNALSRVLNDTMDSARRYTVDVFEGA</sequence>
<dbReference type="RefSeq" id="WP_047884026.1">
    <property type="nucleotide sequence ID" value="NZ_LDOU01000005.1"/>
</dbReference>
<reference evidence="5 6" key="1">
    <citation type="submission" date="2015-05" db="EMBL/GenBank/DDBJ databases">
        <title>Photobacterium galathea sp. nov.</title>
        <authorList>
            <person name="Machado H."/>
            <person name="Gram L."/>
        </authorList>
    </citation>
    <scope>NUCLEOTIDE SEQUENCE [LARGE SCALE GENOMIC DNA]</scope>
    <source>
        <strain evidence="5 6">DSM 22954</strain>
    </source>
</reference>
<dbReference type="Gene3D" id="1.20.120.160">
    <property type="entry name" value="HPT domain"/>
    <property type="match status" value="2"/>
</dbReference>
<evidence type="ECO:0000313" key="5">
    <source>
        <dbReference type="EMBL" id="KLV10726.1"/>
    </source>
</evidence>
<dbReference type="GO" id="GO:0004672">
    <property type="term" value="F:protein kinase activity"/>
    <property type="evidence" value="ECO:0007669"/>
    <property type="project" value="UniProtKB-ARBA"/>
</dbReference>
<dbReference type="SUPFAM" id="SSF47226">
    <property type="entry name" value="Histidine-containing phosphotransfer domain, HPT domain"/>
    <property type="match status" value="2"/>
</dbReference>
<keyword evidence="3" id="KW-0812">Transmembrane</keyword>
<evidence type="ECO:0000256" key="2">
    <source>
        <dbReference type="PROSITE-ProRule" id="PRU00110"/>
    </source>
</evidence>
<dbReference type="Pfam" id="PF01627">
    <property type="entry name" value="Hpt"/>
    <property type="match status" value="1"/>
</dbReference>
<keyword evidence="3" id="KW-0472">Membrane</keyword>
<dbReference type="PROSITE" id="PS50894">
    <property type="entry name" value="HPT"/>
    <property type="match status" value="1"/>
</dbReference>
<keyword evidence="1" id="KW-0902">Two-component regulatory system</keyword>
<organism evidence="5 6">
    <name type="scientific">Photobacterium ganghwense</name>
    <dbReference type="NCBI Taxonomy" id="320778"/>
    <lineage>
        <taxon>Bacteria</taxon>
        <taxon>Pseudomonadati</taxon>
        <taxon>Pseudomonadota</taxon>
        <taxon>Gammaproteobacteria</taxon>
        <taxon>Vibrionales</taxon>
        <taxon>Vibrionaceae</taxon>
        <taxon>Photobacterium</taxon>
    </lineage>
</organism>
<proteinExistence type="predicted"/>
<feature type="modified residue" description="Phosphohistidine" evidence="2">
    <location>
        <position position="344"/>
    </location>
</feature>
<feature type="domain" description="HPt" evidence="4">
    <location>
        <begin position="304"/>
        <end position="405"/>
    </location>
</feature>